<feature type="domain" description="Glycosyltransferase 2-like" evidence="1">
    <location>
        <begin position="17"/>
        <end position="134"/>
    </location>
</feature>
<accession>A0A506VAG7</accession>
<dbReference type="CDD" id="cd00761">
    <property type="entry name" value="Glyco_tranf_GTA_type"/>
    <property type="match status" value="1"/>
</dbReference>
<dbReference type="Proteomes" id="UP000319523">
    <property type="component" value="Unassembled WGS sequence"/>
</dbReference>
<evidence type="ECO:0000313" key="2">
    <source>
        <dbReference type="EMBL" id="TPW42717.1"/>
    </source>
</evidence>
<sequence length="341" mass="38696">MRVDYFMTEEPTIPKLSVIIPVYNVLEYVQEAVDSILTQSVKPWEVIIVDDGSTDGSGDLVETLYGSHPLVKIIHTANGGLGEARNTGTRAATGDYIYYFDSDDISVDGLIGQFYQTLAQHPDMDLFAFSAESFEDPVGKSKGEAQSQQVRLISYRRRMERVFPSGEQAFNTLSETNAFIPNAWLYIYARKLQTQHQLFFLPIIHEDEEFTPRLFFVAGKTCVTDNVYFQRRIRIGSIMQSSRSEKNAIGYLRACDALEGLMQRTSVRESRKHLRARIVKNILNVIGVAKSAGVKFSAKSQGELDMLVSRYRNLDITLAENNYFAWRVVNFALKQLKIRDA</sequence>
<dbReference type="GO" id="GO:0016740">
    <property type="term" value="F:transferase activity"/>
    <property type="evidence" value="ECO:0007669"/>
    <property type="project" value="UniProtKB-KW"/>
</dbReference>
<dbReference type="AlphaFoldDB" id="A0A506VAG7"/>
<dbReference type="InterPro" id="IPR029044">
    <property type="entry name" value="Nucleotide-diphossugar_trans"/>
</dbReference>
<dbReference type="InterPro" id="IPR001173">
    <property type="entry name" value="Glyco_trans_2-like"/>
</dbReference>
<proteinExistence type="predicted"/>
<keyword evidence="3" id="KW-1185">Reference proteome</keyword>
<evidence type="ECO:0000313" key="3">
    <source>
        <dbReference type="Proteomes" id="UP000319523"/>
    </source>
</evidence>
<keyword evidence="2" id="KW-0808">Transferase</keyword>
<dbReference type="SUPFAM" id="SSF53448">
    <property type="entry name" value="Nucleotide-diphospho-sugar transferases"/>
    <property type="match status" value="1"/>
</dbReference>
<dbReference type="Gene3D" id="3.90.550.10">
    <property type="entry name" value="Spore Coat Polysaccharide Biosynthesis Protein SpsA, Chain A"/>
    <property type="match status" value="1"/>
</dbReference>
<name>A0A506VAG7_9GAMM</name>
<gene>
    <name evidence="2" type="ORF">FKM52_08040</name>
</gene>
<organism evidence="2 3">
    <name type="scientific">Mixta tenebrionis</name>
    <dbReference type="NCBI Taxonomy" id="2562439"/>
    <lineage>
        <taxon>Bacteria</taxon>
        <taxon>Pseudomonadati</taxon>
        <taxon>Pseudomonadota</taxon>
        <taxon>Gammaproteobacteria</taxon>
        <taxon>Enterobacterales</taxon>
        <taxon>Erwiniaceae</taxon>
        <taxon>Mixta</taxon>
    </lineage>
</organism>
<dbReference type="PANTHER" id="PTHR43685">
    <property type="entry name" value="GLYCOSYLTRANSFERASE"/>
    <property type="match status" value="1"/>
</dbReference>
<protein>
    <submittedName>
        <fullName evidence="2">Glycosyltransferase</fullName>
    </submittedName>
</protein>
<dbReference type="PANTHER" id="PTHR43685:SF2">
    <property type="entry name" value="GLYCOSYLTRANSFERASE 2-LIKE DOMAIN-CONTAINING PROTEIN"/>
    <property type="match status" value="1"/>
</dbReference>
<dbReference type="OrthoDB" id="6813549at2"/>
<comment type="caution">
    <text evidence="2">The sequence shown here is derived from an EMBL/GenBank/DDBJ whole genome shotgun (WGS) entry which is preliminary data.</text>
</comment>
<evidence type="ECO:0000259" key="1">
    <source>
        <dbReference type="Pfam" id="PF00535"/>
    </source>
</evidence>
<dbReference type="InterPro" id="IPR050834">
    <property type="entry name" value="Glycosyltransf_2"/>
</dbReference>
<reference evidence="2 3" key="1">
    <citation type="submission" date="2019-06" db="EMBL/GenBank/DDBJ databases">
        <authorList>
            <person name="Yang Y."/>
        </authorList>
    </citation>
    <scope>NUCLEOTIDE SEQUENCE [LARGE SCALE GENOMIC DNA]</scope>
    <source>
        <strain evidence="2 3">BIT-26</strain>
    </source>
</reference>
<dbReference type="Pfam" id="PF00535">
    <property type="entry name" value="Glycos_transf_2"/>
    <property type="match status" value="1"/>
</dbReference>
<dbReference type="EMBL" id="VHQI01000004">
    <property type="protein sequence ID" value="TPW42717.1"/>
    <property type="molecule type" value="Genomic_DNA"/>
</dbReference>